<dbReference type="Pfam" id="PF00646">
    <property type="entry name" value="F-box"/>
    <property type="match status" value="1"/>
</dbReference>
<dbReference type="NCBIfam" id="TIGR01640">
    <property type="entry name" value="F_box_assoc_1"/>
    <property type="match status" value="1"/>
</dbReference>
<keyword evidence="2" id="KW-1185">Reference proteome</keyword>
<sequence>MATHSNQIPKDLVWEILAKLSVKSLKRFSCVHKSWLNLLENSDFKSIYYENLKSKTAYSSSLLLWRYFHDERSDRHIYENEVYLLSGERYENMVTLVLPNLFEEIGFDRIIDCVNGIICHYKKAGLNVKIGLWDPKTDEHKIIPPSIITNDPDFDAEVEIHGFGYDNVNDDYKVIQHICYCHNEFYQYEPALANWQIYSLKSNCWKKLNLEMTEKGGFGEGYVTYLNGVCHWRGGDKNGKEVLVSFNLSTETFRTTLIGWQQSDDIDCLTRTLVVLNDSVALISSFDENSHIEISILGEVGVKESWVKLFTVGPFPYIWHPMVMGNKCDIIFFMGNENHELASFDVISGKDFETPKPTSVPPGITEDEPGFDRRKLDLEMTKREHIDNASIAYLNGVCHWWGSEYATNGLEEEQVLVSFNLSTETFQTTSIVWLQENDDSPIRSLVVLNKSVTLIFSFTKNNRIEISIWVKLV</sequence>
<dbReference type="RefSeq" id="XP_015966008.1">
    <property type="nucleotide sequence ID" value="XM_016110522.1"/>
</dbReference>
<name>A0A6P4DH27_ARADU</name>
<evidence type="ECO:0000313" key="2">
    <source>
        <dbReference type="Proteomes" id="UP000515211"/>
    </source>
</evidence>
<dbReference type="PANTHER" id="PTHR31672:SF13">
    <property type="entry name" value="F-BOX PROTEIN CPR30-LIKE"/>
    <property type="match status" value="1"/>
</dbReference>
<dbReference type="InterPro" id="IPR006527">
    <property type="entry name" value="F-box-assoc_dom_typ1"/>
</dbReference>
<evidence type="ECO:0000259" key="1">
    <source>
        <dbReference type="PROSITE" id="PS50181"/>
    </source>
</evidence>
<evidence type="ECO:0000313" key="3">
    <source>
        <dbReference type="RefSeq" id="XP_015966008.1"/>
    </source>
</evidence>
<feature type="domain" description="F-box" evidence="1">
    <location>
        <begin position="2"/>
        <end position="52"/>
    </location>
</feature>
<dbReference type="AlphaFoldDB" id="A0A6P4DH27"/>
<proteinExistence type="predicted"/>
<dbReference type="KEGG" id="adu:107489760"/>
<dbReference type="InterPro" id="IPR017451">
    <property type="entry name" value="F-box-assoc_interact_dom"/>
</dbReference>
<dbReference type="InterPro" id="IPR050796">
    <property type="entry name" value="SCF_F-box_component"/>
</dbReference>
<accession>A0A6P4DH27</accession>
<dbReference type="Proteomes" id="UP000515211">
    <property type="component" value="Chromosome 5"/>
</dbReference>
<organism evidence="2 3">
    <name type="scientific">Arachis duranensis</name>
    <name type="common">Wild peanut</name>
    <dbReference type="NCBI Taxonomy" id="130453"/>
    <lineage>
        <taxon>Eukaryota</taxon>
        <taxon>Viridiplantae</taxon>
        <taxon>Streptophyta</taxon>
        <taxon>Embryophyta</taxon>
        <taxon>Tracheophyta</taxon>
        <taxon>Spermatophyta</taxon>
        <taxon>Magnoliopsida</taxon>
        <taxon>eudicotyledons</taxon>
        <taxon>Gunneridae</taxon>
        <taxon>Pentapetalae</taxon>
        <taxon>rosids</taxon>
        <taxon>fabids</taxon>
        <taxon>Fabales</taxon>
        <taxon>Fabaceae</taxon>
        <taxon>Papilionoideae</taxon>
        <taxon>50 kb inversion clade</taxon>
        <taxon>dalbergioids sensu lato</taxon>
        <taxon>Dalbergieae</taxon>
        <taxon>Pterocarpus clade</taxon>
        <taxon>Arachis</taxon>
    </lineage>
</organism>
<protein>
    <submittedName>
        <fullName evidence="3">F-box/kelch-repeat protein At3g23880-like</fullName>
    </submittedName>
</protein>
<dbReference type="GeneID" id="107489760"/>
<dbReference type="SUPFAM" id="SSF81383">
    <property type="entry name" value="F-box domain"/>
    <property type="match status" value="1"/>
</dbReference>
<dbReference type="InterPro" id="IPR001810">
    <property type="entry name" value="F-box_dom"/>
</dbReference>
<dbReference type="PANTHER" id="PTHR31672">
    <property type="entry name" value="BNACNNG10540D PROTEIN"/>
    <property type="match status" value="1"/>
</dbReference>
<dbReference type="InterPro" id="IPR036047">
    <property type="entry name" value="F-box-like_dom_sf"/>
</dbReference>
<gene>
    <name evidence="3" type="primary">LOC107489760</name>
</gene>
<dbReference type="PROSITE" id="PS50181">
    <property type="entry name" value="FBOX"/>
    <property type="match status" value="1"/>
</dbReference>
<reference evidence="2" key="1">
    <citation type="journal article" date="2016" name="Nat. Genet.">
        <title>The genome sequences of Arachis duranensis and Arachis ipaensis, the diploid ancestors of cultivated peanut.</title>
        <authorList>
            <person name="Bertioli D.J."/>
            <person name="Cannon S.B."/>
            <person name="Froenicke L."/>
            <person name="Huang G."/>
            <person name="Farmer A.D."/>
            <person name="Cannon E.K."/>
            <person name="Liu X."/>
            <person name="Gao D."/>
            <person name="Clevenger J."/>
            <person name="Dash S."/>
            <person name="Ren L."/>
            <person name="Moretzsohn M.C."/>
            <person name="Shirasawa K."/>
            <person name="Huang W."/>
            <person name="Vidigal B."/>
            <person name="Abernathy B."/>
            <person name="Chu Y."/>
            <person name="Niederhuth C.E."/>
            <person name="Umale P."/>
            <person name="Araujo A.C."/>
            <person name="Kozik A."/>
            <person name="Kim K.D."/>
            <person name="Burow M.D."/>
            <person name="Varshney R.K."/>
            <person name="Wang X."/>
            <person name="Zhang X."/>
            <person name="Barkley N."/>
            <person name="Guimaraes P.M."/>
            <person name="Isobe S."/>
            <person name="Guo B."/>
            <person name="Liao B."/>
            <person name="Stalker H.T."/>
            <person name="Schmitz R.J."/>
            <person name="Scheffler B.E."/>
            <person name="Leal-Bertioli S.C."/>
            <person name="Xun X."/>
            <person name="Jackson S.A."/>
            <person name="Michelmore R."/>
            <person name="Ozias-Akins P."/>
        </authorList>
    </citation>
    <scope>NUCLEOTIDE SEQUENCE [LARGE SCALE GENOMIC DNA]</scope>
    <source>
        <strain evidence="2">cv. V14167</strain>
    </source>
</reference>
<dbReference type="Pfam" id="PF07734">
    <property type="entry name" value="FBA_1"/>
    <property type="match status" value="1"/>
</dbReference>
<reference evidence="3" key="2">
    <citation type="submission" date="2025-08" db="UniProtKB">
        <authorList>
            <consortium name="RefSeq"/>
        </authorList>
    </citation>
    <scope>IDENTIFICATION</scope>
    <source>
        <tissue evidence="3">Whole plant</tissue>
    </source>
</reference>